<proteinExistence type="predicted"/>
<organism evidence="2">
    <name type="scientific">Mucochytrium quahogii</name>
    <dbReference type="NCBI Taxonomy" id="96639"/>
    <lineage>
        <taxon>Eukaryota</taxon>
        <taxon>Sar</taxon>
        <taxon>Stramenopiles</taxon>
        <taxon>Bigyra</taxon>
        <taxon>Labyrinthulomycetes</taxon>
        <taxon>Thraustochytrida</taxon>
        <taxon>Thraustochytriidae</taxon>
        <taxon>Mucochytrium</taxon>
    </lineage>
</organism>
<evidence type="ECO:0000313" key="2">
    <source>
        <dbReference type="EMBL" id="CAD9687568.1"/>
    </source>
</evidence>
<feature type="transmembrane region" description="Helical" evidence="1">
    <location>
        <begin position="97"/>
        <end position="115"/>
    </location>
</feature>
<protein>
    <submittedName>
        <fullName evidence="2">Uncharacterized protein</fullName>
    </submittedName>
</protein>
<feature type="transmembrane region" description="Helical" evidence="1">
    <location>
        <begin position="42"/>
        <end position="60"/>
    </location>
</feature>
<name>A0A7S2WH11_9STRA</name>
<accession>A0A7S2WH11</accession>
<feature type="transmembrane region" description="Helical" evidence="1">
    <location>
        <begin position="122"/>
        <end position="143"/>
    </location>
</feature>
<keyword evidence="1" id="KW-0812">Transmembrane</keyword>
<evidence type="ECO:0000256" key="1">
    <source>
        <dbReference type="SAM" id="Phobius"/>
    </source>
</evidence>
<reference evidence="2" key="1">
    <citation type="submission" date="2021-01" db="EMBL/GenBank/DDBJ databases">
        <authorList>
            <person name="Corre E."/>
            <person name="Pelletier E."/>
            <person name="Niang G."/>
            <person name="Scheremetjew M."/>
            <person name="Finn R."/>
            <person name="Kale V."/>
            <person name="Holt S."/>
            <person name="Cochrane G."/>
            <person name="Meng A."/>
            <person name="Brown T."/>
            <person name="Cohen L."/>
        </authorList>
    </citation>
    <scope>NUCLEOTIDE SEQUENCE</scope>
    <source>
        <strain evidence="2">NY070348D</strain>
    </source>
</reference>
<dbReference type="AlphaFoldDB" id="A0A7S2WH11"/>
<keyword evidence="1" id="KW-1133">Transmembrane helix</keyword>
<gene>
    <name evidence="2" type="ORF">QSP1433_LOCUS9562</name>
</gene>
<sequence length="379" mass="42880">MSGKLEANRPNSINTAVRENDLARYLPSVRTESWSIFNGFKTRVGLVVILSSVAVLVQYGHSDLFRHVLSRYFGGEAIVQCFFAVFLRSMTSVLTPWHIFMSFSATALLFIAFPLKISAELIVVICGTIGLPYGMYFVFHGMADTQLSSRMSSRYWTFGFETAQNNQIPGSSSNKFVLINTSPPSVIAVLTMTQFMVRMLEISGMDDEDKYTLVRVRNHFLYRVRNSNSLRHKAIAAELLFRQVSELLMKRTAMKIVQPTGPVSTTLAFMEQKFSNRLLEQSEVYVKPLPEPLDPDSGPKLVVISALSLLMHKRLFKFVKSQDGGELHPALQATKHITRFGILLYLCCRYLIIHGKHQNNFKSHNSSSNIGTVPRFYNQ</sequence>
<keyword evidence="1" id="KW-0472">Membrane</keyword>
<dbReference type="EMBL" id="HBHK01015239">
    <property type="protein sequence ID" value="CAD9687568.1"/>
    <property type="molecule type" value="Transcribed_RNA"/>
</dbReference>